<proteinExistence type="predicted"/>
<reference evidence="1" key="1">
    <citation type="journal article" date="2014" name="Front. Microbiol.">
        <title>High frequency of phylogenetically diverse reductive dehalogenase-homologous genes in deep subseafloor sedimentary metagenomes.</title>
        <authorList>
            <person name="Kawai M."/>
            <person name="Futagami T."/>
            <person name="Toyoda A."/>
            <person name="Takaki Y."/>
            <person name="Nishi S."/>
            <person name="Hori S."/>
            <person name="Arai W."/>
            <person name="Tsubouchi T."/>
            <person name="Morono Y."/>
            <person name="Uchiyama I."/>
            <person name="Ito T."/>
            <person name="Fujiyama A."/>
            <person name="Inagaki F."/>
            <person name="Takami H."/>
        </authorList>
    </citation>
    <scope>NUCLEOTIDE SEQUENCE</scope>
    <source>
        <strain evidence="1">Expedition CK06-06</strain>
    </source>
</reference>
<evidence type="ECO:0000313" key="1">
    <source>
        <dbReference type="EMBL" id="GAI18713.1"/>
    </source>
</evidence>
<dbReference type="AlphaFoldDB" id="X1LHX2"/>
<sequence>FYALVDLKGDPTKTPDVFIVPSKELNRFLEPHPIGVSPASGKLTDVWCVIYNKDAPTYRDKWDTIIEALAKLTAFGPIEEIVTDGCAVFHTSSVKCQNVPVGLDAHLSTAVESSGSRMSTGVFSMYVSPLISVGPSS</sequence>
<accession>X1LHX2</accession>
<comment type="caution">
    <text evidence="1">The sequence shown here is derived from an EMBL/GenBank/DDBJ whole genome shotgun (WGS) entry which is preliminary data.</text>
</comment>
<protein>
    <submittedName>
        <fullName evidence="1">Uncharacterized protein</fullName>
    </submittedName>
</protein>
<organism evidence="1">
    <name type="scientific">marine sediment metagenome</name>
    <dbReference type="NCBI Taxonomy" id="412755"/>
    <lineage>
        <taxon>unclassified sequences</taxon>
        <taxon>metagenomes</taxon>
        <taxon>ecological metagenomes</taxon>
    </lineage>
</organism>
<name>X1LHX2_9ZZZZ</name>
<feature type="non-terminal residue" evidence="1">
    <location>
        <position position="1"/>
    </location>
</feature>
<dbReference type="EMBL" id="BARV01020887">
    <property type="protein sequence ID" value="GAI18713.1"/>
    <property type="molecule type" value="Genomic_DNA"/>
</dbReference>
<gene>
    <name evidence="1" type="ORF">S06H3_34743</name>
</gene>